<protein>
    <submittedName>
        <fullName evidence="1">Uncharacterized protein</fullName>
    </submittedName>
</protein>
<proteinExistence type="predicted"/>
<evidence type="ECO:0000313" key="1">
    <source>
        <dbReference type="EMBL" id="ACS79712.1"/>
    </source>
</evidence>
<keyword evidence="2" id="KW-1185">Reference proteome</keyword>
<dbReference type="RefSeq" id="WP_015851528.1">
    <property type="nucleotide sequence ID" value="NC_012881.1"/>
</dbReference>
<evidence type="ECO:0000313" key="2">
    <source>
        <dbReference type="Proteomes" id="UP000002601"/>
    </source>
</evidence>
<organism evidence="1 2">
    <name type="scientific">Maridesulfovibrio salexigens (strain ATCC 14822 / DSM 2638 / NCIMB 8403 / VKM B-1763)</name>
    <name type="common">Desulfovibrio salexigens</name>
    <dbReference type="NCBI Taxonomy" id="526222"/>
    <lineage>
        <taxon>Bacteria</taxon>
        <taxon>Pseudomonadati</taxon>
        <taxon>Thermodesulfobacteriota</taxon>
        <taxon>Desulfovibrionia</taxon>
        <taxon>Desulfovibrionales</taxon>
        <taxon>Desulfovibrionaceae</taxon>
        <taxon>Maridesulfovibrio</taxon>
    </lineage>
</organism>
<dbReference type="KEGG" id="dsa:Desal_1650"/>
<sequence>MINQTKDSAQPFTTESIPDHFLRRAWMEKNGITNVVLAERFELTPSRVSCIIRSGECPQKYIDILRDEYDMPEDILPARSAEKPGPKRKTA</sequence>
<gene>
    <name evidence="1" type="ordered locus">Desal_1650</name>
</gene>
<dbReference type="OrthoDB" id="5458015at2"/>
<reference evidence="1 2" key="1">
    <citation type="submission" date="2009-06" db="EMBL/GenBank/DDBJ databases">
        <title>Complete sequence of Desulfovibrio salexigens DSM 2638.</title>
        <authorList>
            <consortium name="US DOE Joint Genome Institute"/>
            <person name="Lucas S."/>
            <person name="Copeland A."/>
            <person name="Lapidus A."/>
            <person name="Glavina del Rio T."/>
            <person name="Tice H."/>
            <person name="Bruce D."/>
            <person name="Goodwin L."/>
            <person name="Pitluck S."/>
            <person name="Munk A.C."/>
            <person name="Brettin T."/>
            <person name="Detter J.C."/>
            <person name="Han C."/>
            <person name="Tapia R."/>
            <person name="Larimer F."/>
            <person name="Land M."/>
            <person name="Hauser L."/>
            <person name="Kyrpides N."/>
            <person name="Anderson I."/>
            <person name="Wall J.D."/>
            <person name="Arkin A.P."/>
            <person name="Dehal P."/>
            <person name="Chivian D."/>
            <person name="Giles B."/>
            <person name="Hazen T.C."/>
        </authorList>
    </citation>
    <scope>NUCLEOTIDE SEQUENCE [LARGE SCALE GENOMIC DNA]</scope>
    <source>
        <strain evidence="2">ATCC 14822 / DSM 2638 / NCIMB 8403 / VKM B-1763</strain>
    </source>
</reference>
<dbReference type="eggNOG" id="ENOG50318FH">
    <property type="taxonomic scope" value="Bacteria"/>
</dbReference>
<name>C6BT08_MARSD</name>
<dbReference type="Proteomes" id="UP000002601">
    <property type="component" value="Chromosome"/>
</dbReference>
<dbReference type="HOGENOM" id="CLU_2422086_0_0_7"/>
<accession>C6BT08</accession>
<dbReference type="EMBL" id="CP001649">
    <property type="protein sequence ID" value="ACS79712.1"/>
    <property type="molecule type" value="Genomic_DNA"/>
</dbReference>
<dbReference type="STRING" id="526222.Desal_1650"/>
<dbReference type="AlphaFoldDB" id="C6BT08"/>